<evidence type="ECO:0000256" key="3">
    <source>
        <dbReference type="ARBA" id="ARBA00022692"/>
    </source>
</evidence>
<evidence type="ECO:0000256" key="2">
    <source>
        <dbReference type="ARBA" id="ARBA00022475"/>
    </source>
</evidence>
<keyword evidence="3 6" id="KW-0812">Transmembrane</keyword>
<feature type="transmembrane region" description="Helical" evidence="6">
    <location>
        <begin position="21"/>
        <end position="38"/>
    </location>
</feature>
<evidence type="ECO:0000256" key="6">
    <source>
        <dbReference type="SAM" id="Phobius"/>
    </source>
</evidence>
<dbReference type="Proteomes" id="UP000051957">
    <property type="component" value="Unassembled WGS sequence"/>
</dbReference>
<evidence type="ECO:0000256" key="5">
    <source>
        <dbReference type="ARBA" id="ARBA00023136"/>
    </source>
</evidence>
<dbReference type="GeneID" id="69803738"/>
<dbReference type="AlphaFoldDB" id="A0A0R1YVR4"/>
<reference evidence="7 8" key="1">
    <citation type="journal article" date="2015" name="Genome Announc.">
        <title>Expanding the biotechnology potential of lactobacilli through comparative genomics of 213 strains and associated genera.</title>
        <authorList>
            <person name="Sun Z."/>
            <person name="Harris H.M."/>
            <person name="McCann A."/>
            <person name="Guo C."/>
            <person name="Argimon S."/>
            <person name="Zhang W."/>
            <person name="Yang X."/>
            <person name="Jeffery I.B."/>
            <person name="Cooney J.C."/>
            <person name="Kagawa T.F."/>
            <person name="Liu W."/>
            <person name="Song Y."/>
            <person name="Salvetti E."/>
            <person name="Wrobel A."/>
            <person name="Rasinkangas P."/>
            <person name="Parkhill J."/>
            <person name="Rea M.C."/>
            <person name="O'Sullivan O."/>
            <person name="Ritari J."/>
            <person name="Douillard F.P."/>
            <person name="Paul Ross R."/>
            <person name="Yang R."/>
            <person name="Briner A.E."/>
            <person name="Felis G.E."/>
            <person name="de Vos W.M."/>
            <person name="Barrangou R."/>
            <person name="Klaenhammer T.R."/>
            <person name="Caufield P.W."/>
            <person name="Cui Y."/>
            <person name="Zhang H."/>
            <person name="O'Toole P.W."/>
        </authorList>
    </citation>
    <scope>NUCLEOTIDE SEQUENCE [LARGE SCALE GENOMIC DNA]</scope>
    <source>
        <strain evidence="7 8">DSM 5707</strain>
    </source>
</reference>
<name>A0A0R1YVR4_9LACO</name>
<feature type="transmembrane region" description="Helical" evidence="6">
    <location>
        <begin position="44"/>
        <end position="64"/>
    </location>
</feature>
<evidence type="ECO:0000313" key="7">
    <source>
        <dbReference type="EMBL" id="KRM46680.1"/>
    </source>
</evidence>
<dbReference type="PATRIC" id="fig|1423784.4.peg.1993"/>
<feature type="transmembrane region" description="Helical" evidence="6">
    <location>
        <begin position="71"/>
        <end position="92"/>
    </location>
</feature>
<comment type="caution">
    <text evidence="7">The sequence shown here is derived from an EMBL/GenBank/DDBJ whole genome shotgun (WGS) entry which is preliminary data.</text>
</comment>
<protein>
    <submittedName>
        <fullName evidence="7">LrgA family protein</fullName>
    </submittedName>
</protein>
<dbReference type="Pfam" id="PF03788">
    <property type="entry name" value="LrgA"/>
    <property type="match status" value="1"/>
</dbReference>
<proteinExistence type="predicted"/>
<dbReference type="PANTHER" id="PTHR33931">
    <property type="entry name" value="HOLIN-LIKE PROTEIN CIDA-RELATED"/>
    <property type="match status" value="1"/>
</dbReference>
<dbReference type="RefSeq" id="WP_057910264.1">
    <property type="nucleotide sequence ID" value="NZ_AZGK01000005.1"/>
</dbReference>
<sequence length="147" mass="16117">MADKSNTTQAETKDAPILVQMGIFAGVLFVSSLISPLFPPTFPVPTPVIGLVLLYLLLTFHIVKVEWVDKFATFMIGMIAFLFVPSGIQLTASLDIMKAQGVQLIVAIIISTVVLLVVIAYTTSFFIWIRKTVFHGDISVSETVDKK</sequence>
<evidence type="ECO:0000256" key="1">
    <source>
        <dbReference type="ARBA" id="ARBA00004651"/>
    </source>
</evidence>
<dbReference type="EMBL" id="AZGK01000005">
    <property type="protein sequence ID" value="KRM46680.1"/>
    <property type="molecule type" value="Genomic_DNA"/>
</dbReference>
<gene>
    <name evidence="7" type="ORF">FC51_GL001951</name>
</gene>
<dbReference type="InterPro" id="IPR005538">
    <property type="entry name" value="LrgA/CidA"/>
</dbReference>
<feature type="transmembrane region" description="Helical" evidence="6">
    <location>
        <begin position="104"/>
        <end position="129"/>
    </location>
</feature>
<keyword evidence="5 6" id="KW-0472">Membrane</keyword>
<evidence type="ECO:0000256" key="4">
    <source>
        <dbReference type="ARBA" id="ARBA00022989"/>
    </source>
</evidence>
<organism evidence="7 8">
    <name type="scientific">Lentilactobacillus parabuchneri DSM 5707 = NBRC 107865</name>
    <dbReference type="NCBI Taxonomy" id="1423784"/>
    <lineage>
        <taxon>Bacteria</taxon>
        <taxon>Bacillati</taxon>
        <taxon>Bacillota</taxon>
        <taxon>Bacilli</taxon>
        <taxon>Lactobacillales</taxon>
        <taxon>Lactobacillaceae</taxon>
        <taxon>Lentilactobacillus</taxon>
    </lineage>
</organism>
<dbReference type="GO" id="GO:0005886">
    <property type="term" value="C:plasma membrane"/>
    <property type="evidence" value="ECO:0007669"/>
    <property type="project" value="UniProtKB-SubCell"/>
</dbReference>
<keyword evidence="4 6" id="KW-1133">Transmembrane helix</keyword>
<evidence type="ECO:0000313" key="8">
    <source>
        <dbReference type="Proteomes" id="UP000051957"/>
    </source>
</evidence>
<keyword evidence="2" id="KW-1003">Cell membrane</keyword>
<comment type="subcellular location">
    <subcellularLocation>
        <location evidence="1">Cell membrane</location>
        <topology evidence="1">Multi-pass membrane protein</topology>
    </subcellularLocation>
</comment>
<accession>A0A0R1YVR4</accession>
<dbReference type="PANTHER" id="PTHR33931:SF4">
    <property type="entry name" value="ANTIHOLIN-LIKE PROTEIN LRGA"/>
    <property type="match status" value="1"/>
</dbReference>